<protein>
    <submittedName>
        <fullName evidence="1">Uncharacterized protein</fullName>
    </submittedName>
</protein>
<proteinExistence type="predicted"/>
<evidence type="ECO:0000313" key="2">
    <source>
        <dbReference type="Proteomes" id="UP000784294"/>
    </source>
</evidence>
<evidence type="ECO:0000313" key="1">
    <source>
        <dbReference type="EMBL" id="VEL23782.1"/>
    </source>
</evidence>
<organism evidence="1 2">
    <name type="scientific">Protopolystoma xenopodis</name>
    <dbReference type="NCBI Taxonomy" id="117903"/>
    <lineage>
        <taxon>Eukaryota</taxon>
        <taxon>Metazoa</taxon>
        <taxon>Spiralia</taxon>
        <taxon>Lophotrochozoa</taxon>
        <taxon>Platyhelminthes</taxon>
        <taxon>Monogenea</taxon>
        <taxon>Polyopisthocotylea</taxon>
        <taxon>Polystomatidea</taxon>
        <taxon>Polystomatidae</taxon>
        <taxon>Protopolystoma</taxon>
    </lineage>
</organism>
<accession>A0A3S5AH59</accession>
<dbReference type="EMBL" id="CAAALY010063882">
    <property type="protein sequence ID" value="VEL23782.1"/>
    <property type="molecule type" value="Genomic_DNA"/>
</dbReference>
<name>A0A3S5AH59_9PLAT</name>
<keyword evidence="2" id="KW-1185">Reference proteome</keyword>
<comment type="caution">
    <text evidence="1">The sequence shown here is derived from an EMBL/GenBank/DDBJ whole genome shotgun (WGS) entry which is preliminary data.</text>
</comment>
<sequence>MGEPSSLLLQLPSNAYHVSLAASHICQWLFALRSYGEAEARLAVTASDKDNSCLVLAAAKAVFGKRRLALETARSALQLADRRVTSCRDKFDQIQQEVKVGYLQKRVHFLHLSLTKSLSVA</sequence>
<reference evidence="1" key="1">
    <citation type="submission" date="2018-11" db="EMBL/GenBank/DDBJ databases">
        <authorList>
            <consortium name="Pathogen Informatics"/>
        </authorList>
    </citation>
    <scope>NUCLEOTIDE SEQUENCE</scope>
</reference>
<dbReference type="AlphaFoldDB" id="A0A3S5AH59"/>
<gene>
    <name evidence="1" type="ORF">PXEA_LOCUS17222</name>
</gene>
<dbReference type="Proteomes" id="UP000784294">
    <property type="component" value="Unassembled WGS sequence"/>
</dbReference>